<feature type="domain" description="Reverse transcriptase Ty1/copia-type" evidence="1">
    <location>
        <begin position="19"/>
        <end position="173"/>
    </location>
</feature>
<dbReference type="InterPro" id="IPR013103">
    <property type="entry name" value="RVT_2"/>
</dbReference>
<gene>
    <name evidence="2" type="ORF">Tci_079951</name>
</gene>
<dbReference type="SUPFAM" id="SSF56672">
    <property type="entry name" value="DNA/RNA polymerases"/>
    <property type="match status" value="1"/>
</dbReference>
<proteinExistence type="predicted"/>
<protein>
    <submittedName>
        <fullName evidence="2">Putative ribonuclease H-like domain-containing protein</fullName>
    </submittedName>
</protein>
<name>A0A699GM24_TANCI</name>
<comment type="caution">
    <text evidence="2">The sequence shown here is derived from an EMBL/GenBank/DDBJ whole genome shotgun (WGS) entry which is preliminary data.</text>
</comment>
<evidence type="ECO:0000313" key="2">
    <source>
        <dbReference type="EMBL" id="GEV07974.1"/>
    </source>
</evidence>
<dbReference type="PANTHER" id="PTHR11439:SF439">
    <property type="entry name" value="REVERSE TRANSCRIPTASE, RNA-DEPENDENT DNA POLYMERASE-RELATED"/>
    <property type="match status" value="1"/>
</dbReference>
<dbReference type="InterPro" id="IPR043502">
    <property type="entry name" value="DNA/RNA_pol_sf"/>
</dbReference>
<dbReference type="PANTHER" id="PTHR11439">
    <property type="entry name" value="GAG-POL-RELATED RETROTRANSPOSON"/>
    <property type="match status" value="1"/>
</dbReference>
<dbReference type="CDD" id="cd09272">
    <property type="entry name" value="RNase_HI_RT_Ty1"/>
    <property type="match status" value="1"/>
</dbReference>
<reference evidence="2" key="1">
    <citation type="journal article" date="2019" name="Sci. Rep.">
        <title>Draft genome of Tanacetum cinerariifolium, the natural source of mosquito coil.</title>
        <authorList>
            <person name="Yamashiro T."/>
            <person name="Shiraishi A."/>
            <person name="Satake H."/>
            <person name="Nakayama K."/>
        </authorList>
    </citation>
    <scope>NUCLEOTIDE SEQUENCE</scope>
</reference>
<dbReference type="AlphaFoldDB" id="A0A699GM24"/>
<organism evidence="2">
    <name type="scientific">Tanacetum cinerariifolium</name>
    <name type="common">Dalmatian daisy</name>
    <name type="synonym">Chrysanthemum cinerariifolium</name>
    <dbReference type="NCBI Taxonomy" id="118510"/>
    <lineage>
        <taxon>Eukaryota</taxon>
        <taxon>Viridiplantae</taxon>
        <taxon>Streptophyta</taxon>
        <taxon>Embryophyta</taxon>
        <taxon>Tracheophyta</taxon>
        <taxon>Spermatophyta</taxon>
        <taxon>Magnoliopsida</taxon>
        <taxon>eudicotyledons</taxon>
        <taxon>Gunneridae</taxon>
        <taxon>Pentapetalae</taxon>
        <taxon>asterids</taxon>
        <taxon>campanulids</taxon>
        <taxon>Asterales</taxon>
        <taxon>Asteraceae</taxon>
        <taxon>Asteroideae</taxon>
        <taxon>Anthemideae</taxon>
        <taxon>Anthemidinae</taxon>
        <taxon>Tanacetum</taxon>
    </lineage>
</organism>
<accession>A0A699GM24</accession>
<sequence>MAKLKGTRLVSCKRIHSNRRVDYHDTSAPIAKLVTVRTLLAVAVKRDWIIHQLDVNNAFLHGDVDEEVYMKIRQGFSNDNATHVCRLRKSLYGLKQASRNWYHKFTIFLESLNFRQFKADHSLFIYEAGSIMVVLLIYMDDVIITENNLTKIQETKKQLDDEFNIKDLGLLKKMGYKPSAFPIEQGLNLDKVESESLVNASQYRRLISRLLNLQATRPYITYYVNILSHFVADPRNSNLEAANRVLGVLEGYSRPRRSHTGYMPLLSGTPISWKIKKQSLVSHSSAEVKYREMASTVSEIIWV</sequence>
<dbReference type="EMBL" id="BKCJ010014180">
    <property type="protein sequence ID" value="GEV07974.1"/>
    <property type="molecule type" value="Genomic_DNA"/>
</dbReference>
<evidence type="ECO:0000259" key="1">
    <source>
        <dbReference type="Pfam" id="PF07727"/>
    </source>
</evidence>
<dbReference type="Pfam" id="PF07727">
    <property type="entry name" value="RVT_2"/>
    <property type="match status" value="1"/>
</dbReference>